<reference evidence="2" key="1">
    <citation type="submission" date="2019-02" db="EMBL/GenBank/DDBJ databases">
        <authorList>
            <person name="Gruber-Vodicka R. H."/>
            <person name="Seah K. B. B."/>
        </authorList>
    </citation>
    <scope>NUCLEOTIDE SEQUENCE</scope>
    <source>
        <strain evidence="2">BECK_BZ131</strain>
    </source>
</reference>
<evidence type="ECO:0000256" key="1">
    <source>
        <dbReference type="SAM" id="MobiDB-lite"/>
    </source>
</evidence>
<name>A0A450U0H2_9GAMM</name>
<protein>
    <submittedName>
        <fullName evidence="2">Uncharacterized protein</fullName>
    </submittedName>
</protein>
<proteinExistence type="predicted"/>
<dbReference type="EMBL" id="CAADFE010000086">
    <property type="protein sequence ID" value="VFJ75735.1"/>
    <property type="molecule type" value="Genomic_DNA"/>
</dbReference>
<sequence length="43" mass="4705">MTPGSREEASGEGNGTRGMENWGMVFINSTRSNEDEIRMTGDP</sequence>
<accession>A0A450U0H2</accession>
<dbReference type="AlphaFoldDB" id="A0A450U0H2"/>
<feature type="region of interest" description="Disordered" evidence="1">
    <location>
        <begin position="1"/>
        <end position="22"/>
    </location>
</feature>
<gene>
    <name evidence="2" type="ORF">BECKFW1821C_GA0114237_108615</name>
</gene>
<evidence type="ECO:0000313" key="2">
    <source>
        <dbReference type="EMBL" id="VFJ75735.1"/>
    </source>
</evidence>
<organism evidence="2">
    <name type="scientific">Candidatus Kentrum sp. FW</name>
    <dbReference type="NCBI Taxonomy" id="2126338"/>
    <lineage>
        <taxon>Bacteria</taxon>
        <taxon>Pseudomonadati</taxon>
        <taxon>Pseudomonadota</taxon>
        <taxon>Gammaproteobacteria</taxon>
        <taxon>Candidatus Kentrum</taxon>
    </lineage>
</organism>